<dbReference type="PANTHER" id="PTHR48050">
    <property type="entry name" value="STEROL 3-BETA-GLUCOSYLTRANSFERASE"/>
    <property type="match status" value="1"/>
</dbReference>
<feature type="domain" description="Glycosyl transferase family 28 C-terminal" evidence="2">
    <location>
        <begin position="243"/>
        <end position="342"/>
    </location>
</feature>
<dbReference type="RefSeq" id="WP_148950774.1">
    <property type="nucleotide sequence ID" value="NZ_VTES01000006.1"/>
</dbReference>
<comment type="caution">
    <text evidence="3">The sequence shown here is derived from an EMBL/GenBank/DDBJ whole genome shotgun (WGS) entry which is preliminary data.</text>
</comment>
<evidence type="ECO:0000259" key="2">
    <source>
        <dbReference type="Pfam" id="PF04101"/>
    </source>
</evidence>
<dbReference type="GO" id="GO:0016758">
    <property type="term" value="F:hexosyltransferase activity"/>
    <property type="evidence" value="ECO:0007669"/>
    <property type="project" value="InterPro"/>
</dbReference>
<dbReference type="Gene3D" id="3.40.50.2000">
    <property type="entry name" value="Glycogen Phosphorylase B"/>
    <property type="match status" value="2"/>
</dbReference>
<evidence type="ECO:0000259" key="1">
    <source>
        <dbReference type="Pfam" id="PF03033"/>
    </source>
</evidence>
<protein>
    <recommendedName>
        <fullName evidence="5">Glycosyl transferase family 28 C-terminal domain-containing protein</fullName>
    </recommendedName>
</protein>
<dbReference type="Pfam" id="PF03033">
    <property type="entry name" value="Glyco_transf_28"/>
    <property type="match status" value="1"/>
</dbReference>
<proteinExistence type="predicted"/>
<organism evidence="3 4">
    <name type="scientific">Bacillus infantis</name>
    <dbReference type="NCBI Taxonomy" id="324767"/>
    <lineage>
        <taxon>Bacteria</taxon>
        <taxon>Bacillati</taxon>
        <taxon>Bacillota</taxon>
        <taxon>Bacilli</taxon>
        <taxon>Bacillales</taxon>
        <taxon>Bacillaceae</taxon>
        <taxon>Bacillus</taxon>
    </lineage>
</organism>
<dbReference type="InterPro" id="IPR050426">
    <property type="entry name" value="Glycosyltransferase_28"/>
</dbReference>
<feature type="domain" description="Glycosyltransferase family 28 N-terminal" evidence="1">
    <location>
        <begin position="3"/>
        <end position="92"/>
    </location>
</feature>
<evidence type="ECO:0000313" key="3">
    <source>
        <dbReference type="EMBL" id="TYS60627.1"/>
    </source>
</evidence>
<dbReference type="EMBL" id="VTES01000006">
    <property type="protein sequence ID" value="TYS60627.1"/>
    <property type="molecule type" value="Genomic_DNA"/>
</dbReference>
<evidence type="ECO:0008006" key="5">
    <source>
        <dbReference type="Google" id="ProtNLM"/>
    </source>
</evidence>
<dbReference type="AlphaFoldDB" id="A0A5D4SAF0"/>
<sequence>MLGHIIPAIGLGKELKSAGHKVFFLANKMHESLILKADLNFVETGWDKFPSRFIMEFTNELIETLKEIKVDLVICDSAQAPAAFAAEKNAIPWVSFQTTVPLPDSSLPGKSKVNERLRVLYGQNLNKVREHFQLKPLKNSIRTRGDLVGLSPYLHLLMVHEKLVDREAYLPPNTKIVGFCSYTSTVNIRELNHLPNATNLLVCTTSLTRTEYLEITENYLEDIFETFGDDDKFNIVVTAPPEYKEKNPPKKNITWLHEIPIHDSIMPSIDIVISHGGTSTIQRMMRYGKPGVIIPLGDDQPTLTERFSKLGSIKVMSPSEINKTSIKQSVNELIRNKEFQTQALNLANHLKQNDPNEMASKEVELFLKKLKAGNKICLNQKI</sequence>
<name>A0A5D4SAF0_9BACI</name>
<dbReference type="InterPro" id="IPR007235">
    <property type="entry name" value="Glyco_trans_28_C"/>
</dbReference>
<dbReference type="SUPFAM" id="SSF53756">
    <property type="entry name" value="UDP-Glycosyltransferase/glycogen phosphorylase"/>
    <property type="match status" value="1"/>
</dbReference>
<accession>A0A5D4SAF0</accession>
<dbReference type="Proteomes" id="UP000323732">
    <property type="component" value="Unassembled WGS sequence"/>
</dbReference>
<gene>
    <name evidence="3" type="ORF">FZD47_20685</name>
</gene>
<dbReference type="GO" id="GO:0005975">
    <property type="term" value="P:carbohydrate metabolic process"/>
    <property type="evidence" value="ECO:0007669"/>
    <property type="project" value="InterPro"/>
</dbReference>
<dbReference type="Pfam" id="PF04101">
    <property type="entry name" value="Glyco_tran_28_C"/>
    <property type="match status" value="1"/>
</dbReference>
<reference evidence="3 4" key="1">
    <citation type="submission" date="2019-08" db="EMBL/GenBank/DDBJ databases">
        <title>Bacillus genomes from the desert of Cuatro Cienegas, Coahuila.</title>
        <authorList>
            <person name="Olmedo-Alvarez G."/>
        </authorList>
    </citation>
    <scope>NUCLEOTIDE SEQUENCE [LARGE SCALE GENOMIC DNA]</scope>
    <source>
        <strain evidence="3 4">CH37_1T</strain>
    </source>
</reference>
<dbReference type="InterPro" id="IPR004276">
    <property type="entry name" value="GlycoTrans_28_N"/>
</dbReference>
<dbReference type="PANTHER" id="PTHR48050:SF13">
    <property type="entry name" value="STEROL 3-BETA-GLUCOSYLTRANSFERASE UGT80A2"/>
    <property type="match status" value="1"/>
</dbReference>
<evidence type="ECO:0000313" key="4">
    <source>
        <dbReference type="Proteomes" id="UP000323732"/>
    </source>
</evidence>
<dbReference type="GO" id="GO:1901137">
    <property type="term" value="P:carbohydrate derivative biosynthetic process"/>
    <property type="evidence" value="ECO:0007669"/>
    <property type="project" value="UniProtKB-ARBA"/>
</dbReference>